<reference evidence="2" key="1">
    <citation type="submission" date="2014-04" db="EMBL/GenBank/DDBJ databases">
        <title>Evolutionary Origins and Diversification of the Mycorrhizal Mutualists.</title>
        <authorList>
            <consortium name="DOE Joint Genome Institute"/>
            <consortium name="Mycorrhizal Genomics Consortium"/>
            <person name="Kohler A."/>
            <person name="Kuo A."/>
            <person name="Nagy L.G."/>
            <person name="Floudas D."/>
            <person name="Copeland A."/>
            <person name="Barry K.W."/>
            <person name="Cichocki N."/>
            <person name="Veneault-Fourrey C."/>
            <person name="LaButti K."/>
            <person name="Lindquist E.A."/>
            <person name="Lipzen A."/>
            <person name="Lundell T."/>
            <person name="Morin E."/>
            <person name="Murat C."/>
            <person name="Riley R."/>
            <person name="Ohm R."/>
            <person name="Sun H."/>
            <person name="Tunlid A."/>
            <person name="Henrissat B."/>
            <person name="Grigoriev I.V."/>
            <person name="Hibbett D.S."/>
            <person name="Martin F."/>
        </authorList>
    </citation>
    <scope>NUCLEOTIDE SEQUENCE [LARGE SCALE GENOMIC DNA]</scope>
    <source>
        <strain evidence="2">FD-334 SS-4</strain>
    </source>
</reference>
<evidence type="ECO:0008006" key="3">
    <source>
        <dbReference type="Google" id="ProtNLM"/>
    </source>
</evidence>
<organism evidence="1 2">
    <name type="scientific">Hypholoma sublateritium (strain FD-334 SS-4)</name>
    <dbReference type="NCBI Taxonomy" id="945553"/>
    <lineage>
        <taxon>Eukaryota</taxon>
        <taxon>Fungi</taxon>
        <taxon>Dikarya</taxon>
        <taxon>Basidiomycota</taxon>
        <taxon>Agaricomycotina</taxon>
        <taxon>Agaricomycetes</taxon>
        <taxon>Agaricomycetidae</taxon>
        <taxon>Agaricales</taxon>
        <taxon>Agaricineae</taxon>
        <taxon>Strophariaceae</taxon>
        <taxon>Hypholoma</taxon>
    </lineage>
</organism>
<dbReference type="EMBL" id="KN817713">
    <property type="protein sequence ID" value="KJA13801.1"/>
    <property type="molecule type" value="Genomic_DNA"/>
</dbReference>
<evidence type="ECO:0000313" key="1">
    <source>
        <dbReference type="EMBL" id="KJA13801.1"/>
    </source>
</evidence>
<dbReference type="STRING" id="945553.A0A0D2NB60"/>
<protein>
    <recommendedName>
        <fullName evidence="3">F-box domain-containing protein</fullName>
    </recommendedName>
</protein>
<dbReference type="AlphaFoldDB" id="A0A0D2NB60"/>
<name>A0A0D2NB60_HYPSF</name>
<dbReference type="InterPro" id="IPR032675">
    <property type="entry name" value="LRR_dom_sf"/>
</dbReference>
<dbReference type="OrthoDB" id="2745898at2759"/>
<dbReference type="Gene3D" id="3.80.10.10">
    <property type="entry name" value="Ribonuclease Inhibitor"/>
    <property type="match status" value="1"/>
</dbReference>
<evidence type="ECO:0000313" key="2">
    <source>
        <dbReference type="Proteomes" id="UP000054270"/>
    </source>
</evidence>
<proteinExistence type="predicted"/>
<dbReference type="SUPFAM" id="SSF52047">
    <property type="entry name" value="RNI-like"/>
    <property type="match status" value="1"/>
</dbReference>
<sequence>METPDKLPLDVLGYIADMLGTDIETNQDGFNALKMLCLTCTFMIPVCRRHLFARIRFPIFPRVSRRQNRLTQFLNSNPIIAHYVRNLHLNAAHPFIPLDYDFLQKICDSSSVTSLELSSSYSGDWTTLPERLKSITLSCIQIPTLRRLILDRIDIFPAAALSLCSGLKDLTFRGIYRLTPPDSNDVSRRPTITTLVSLTLDSYGRRDNALTSLMSGIGQNTSKAAPSYIVFEHLKSLCLSVYTQDDLPQMCELLERTTSLERLTIHATRRFVPRLTGLGSSLASNPYPKLRSVTLDLGKFHQLDNNSRLPKLNIELRQLSGKNIIEALEVKATGELDTLWTPDANNWAADFDQLVTDIGAFPVLRQVTISLLCNIKKRHDDHPWKMTESWFPRLLESTAIQFELCTFRNPY</sequence>
<keyword evidence="2" id="KW-1185">Reference proteome</keyword>
<gene>
    <name evidence="1" type="ORF">HYPSUDRAFT_49612</name>
</gene>
<dbReference type="Proteomes" id="UP000054270">
    <property type="component" value="Unassembled WGS sequence"/>
</dbReference>
<accession>A0A0D2NB60</accession>